<comment type="caution">
    <text evidence="3">The sequence shown here is derived from an EMBL/GenBank/DDBJ whole genome shotgun (WGS) entry which is preliminary data.</text>
</comment>
<dbReference type="Proteomes" id="UP001500683">
    <property type="component" value="Unassembled WGS sequence"/>
</dbReference>
<dbReference type="EMBL" id="BAAAZG010000081">
    <property type="protein sequence ID" value="GAA4104965.1"/>
    <property type="molecule type" value="Genomic_DNA"/>
</dbReference>
<keyword evidence="4" id="KW-1185">Reference proteome</keyword>
<name>A0ABP7X520_9ACTN</name>
<sequence length="100" mass="10507">MRGLRTGVYAGLGLMVTATGGYVVVDLVRWKWQWALMAAELLLVTLMLFVAVAGARRLARIERGLAETIERLSAREPPTAGTPLARSAAEAGVGLEGAGG</sequence>
<organism evidence="3 4">
    <name type="scientific">Actinomadura miaoliensis</name>
    <dbReference type="NCBI Taxonomy" id="430685"/>
    <lineage>
        <taxon>Bacteria</taxon>
        <taxon>Bacillati</taxon>
        <taxon>Actinomycetota</taxon>
        <taxon>Actinomycetes</taxon>
        <taxon>Streptosporangiales</taxon>
        <taxon>Thermomonosporaceae</taxon>
        <taxon>Actinomadura</taxon>
    </lineage>
</organism>
<proteinExistence type="predicted"/>
<evidence type="ECO:0000313" key="3">
    <source>
        <dbReference type="EMBL" id="GAA4104965.1"/>
    </source>
</evidence>
<reference evidence="4" key="1">
    <citation type="journal article" date="2019" name="Int. J. Syst. Evol. Microbiol.">
        <title>The Global Catalogue of Microorganisms (GCM) 10K type strain sequencing project: providing services to taxonomists for standard genome sequencing and annotation.</title>
        <authorList>
            <consortium name="The Broad Institute Genomics Platform"/>
            <consortium name="The Broad Institute Genome Sequencing Center for Infectious Disease"/>
            <person name="Wu L."/>
            <person name="Ma J."/>
        </authorList>
    </citation>
    <scope>NUCLEOTIDE SEQUENCE [LARGE SCALE GENOMIC DNA]</scope>
    <source>
        <strain evidence="4">JCM 16702</strain>
    </source>
</reference>
<accession>A0ABP7X520</accession>
<evidence type="ECO:0000256" key="2">
    <source>
        <dbReference type="SAM" id="Phobius"/>
    </source>
</evidence>
<keyword evidence="2" id="KW-1133">Transmembrane helix</keyword>
<gene>
    <name evidence="3" type="ORF">GCM10022214_84700</name>
</gene>
<feature type="transmembrane region" description="Helical" evidence="2">
    <location>
        <begin position="34"/>
        <end position="55"/>
    </location>
</feature>
<feature type="region of interest" description="Disordered" evidence="1">
    <location>
        <begin position="74"/>
        <end position="100"/>
    </location>
</feature>
<evidence type="ECO:0000313" key="4">
    <source>
        <dbReference type="Proteomes" id="UP001500683"/>
    </source>
</evidence>
<dbReference type="RefSeq" id="WP_344958963.1">
    <property type="nucleotide sequence ID" value="NZ_BAAAZG010000081.1"/>
</dbReference>
<evidence type="ECO:0000256" key="1">
    <source>
        <dbReference type="SAM" id="MobiDB-lite"/>
    </source>
</evidence>
<keyword evidence="2" id="KW-0812">Transmembrane</keyword>
<protein>
    <submittedName>
        <fullName evidence="3">Uncharacterized protein</fullName>
    </submittedName>
</protein>
<keyword evidence="2" id="KW-0472">Membrane</keyword>
<feature type="transmembrane region" description="Helical" evidence="2">
    <location>
        <begin position="7"/>
        <end position="28"/>
    </location>
</feature>